<reference evidence="2 3" key="1">
    <citation type="submission" date="2011-05" db="EMBL/GenBank/DDBJ databases">
        <title>Complete sequence of Isoptericola variabilis 225.</title>
        <authorList>
            <consortium name="US DOE Joint Genome Institute"/>
            <person name="Lucas S."/>
            <person name="Han J."/>
            <person name="Lapidus A."/>
            <person name="Cheng J.-F."/>
            <person name="Goodwin L."/>
            <person name="Pitluck S."/>
            <person name="Peters L."/>
            <person name="Mikhailova N."/>
            <person name="Zeytun A."/>
            <person name="Han C."/>
            <person name="Tapia R."/>
            <person name="Land M."/>
            <person name="Hauser L."/>
            <person name="Kyrpides N."/>
            <person name="Ivanova N."/>
            <person name="Pagani I."/>
            <person name="Siebers A."/>
            <person name="Allgaier M."/>
            <person name="Thelen M."/>
            <person name="Hugenholtz P."/>
            <person name="Gladden J."/>
            <person name="Woyke T."/>
        </authorList>
    </citation>
    <scope>NUCLEOTIDE SEQUENCE [LARGE SCALE GENOMIC DNA]</scope>
    <source>
        <strain evidence="3">225</strain>
    </source>
</reference>
<dbReference type="STRING" id="743718.Isova_2809"/>
<protein>
    <submittedName>
        <fullName evidence="2">Extracellular solute-binding protein family 1</fullName>
    </submittedName>
</protein>
<accession>F6FV70</accession>
<dbReference type="KEGG" id="iva:Isova_2809"/>
<dbReference type="RefSeq" id="WP_013839888.1">
    <property type="nucleotide sequence ID" value="NC_015588.1"/>
</dbReference>
<dbReference type="eggNOG" id="COG1653">
    <property type="taxonomic scope" value="Bacteria"/>
</dbReference>
<dbReference type="EMBL" id="CP002810">
    <property type="protein sequence ID" value="AEG45498.1"/>
    <property type="molecule type" value="Genomic_DNA"/>
</dbReference>
<sequence length="442" mass="46598">MTRTMRGATAVAIGATVSLLAAACAGQGTAGQGDGGGGETAEGGDVTITWWHNSNQGEGKEYYDQVAADFEEANPGVTVDVQAMQHEDMLTKLQAAFQSGDDAQIPDVYMSRGGGELKAEVEAGLVRDLTEDASDTIEKISAFTGQYSVDDKVYALPFSMGLVGFWYNKNLFEQAGITDVSQNPTIEEFYGWIDQLKAAGITPASVGAGDKWPAAHYWYYNVVRECPFDTVETAIAEKDYSDPCFTKAGEDLQELLAKEPFNPGFLATPAQTGPTSASGLLATEKVAMELAGHWEPGVVGGLREDGQVPDFLGWFAYPTFPGQQGDPQDQMGGGDAWSVSAGAPDAAVDFAEHLLSDEVQTGFAELDMGLPTNPAATGSLANETLAQLIPVRDSGGNTQLYLDTRLGQSVGQSMNDAIALMFAGQAGPQEIVEAIESAAARG</sequence>
<feature type="chain" id="PRO_5039153525" evidence="1">
    <location>
        <begin position="31"/>
        <end position="442"/>
    </location>
</feature>
<dbReference type="Gene3D" id="3.40.190.10">
    <property type="entry name" value="Periplasmic binding protein-like II"/>
    <property type="match status" value="2"/>
</dbReference>
<feature type="signal peptide" evidence="1">
    <location>
        <begin position="1"/>
        <end position="30"/>
    </location>
</feature>
<gene>
    <name evidence="2" type="ordered locus">Isova_2809</name>
</gene>
<organism evidence="3">
    <name type="scientific">Isoptericola variabilis (strain 225)</name>
    <dbReference type="NCBI Taxonomy" id="743718"/>
    <lineage>
        <taxon>Bacteria</taxon>
        <taxon>Bacillati</taxon>
        <taxon>Actinomycetota</taxon>
        <taxon>Actinomycetes</taxon>
        <taxon>Micrococcales</taxon>
        <taxon>Promicromonosporaceae</taxon>
        <taxon>Isoptericola</taxon>
    </lineage>
</organism>
<keyword evidence="1" id="KW-0732">Signal</keyword>
<dbReference type="InterPro" id="IPR006059">
    <property type="entry name" value="SBP"/>
</dbReference>
<name>F6FV70_ISOV2</name>
<evidence type="ECO:0000256" key="1">
    <source>
        <dbReference type="SAM" id="SignalP"/>
    </source>
</evidence>
<evidence type="ECO:0000313" key="2">
    <source>
        <dbReference type="EMBL" id="AEG45498.1"/>
    </source>
</evidence>
<dbReference type="PANTHER" id="PTHR43649">
    <property type="entry name" value="ARABINOSE-BINDING PROTEIN-RELATED"/>
    <property type="match status" value="1"/>
</dbReference>
<dbReference type="Pfam" id="PF01547">
    <property type="entry name" value="SBP_bac_1"/>
    <property type="match status" value="1"/>
</dbReference>
<dbReference type="PANTHER" id="PTHR43649:SF14">
    <property type="entry name" value="BLR3389 PROTEIN"/>
    <property type="match status" value="1"/>
</dbReference>
<dbReference type="InterPro" id="IPR050490">
    <property type="entry name" value="Bact_solute-bd_prot1"/>
</dbReference>
<dbReference type="Proteomes" id="UP000009236">
    <property type="component" value="Chromosome"/>
</dbReference>
<dbReference type="PROSITE" id="PS51257">
    <property type="entry name" value="PROKAR_LIPOPROTEIN"/>
    <property type="match status" value="1"/>
</dbReference>
<proteinExistence type="predicted"/>
<evidence type="ECO:0000313" key="3">
    <source>
        <dbReference type="Proteomes" id="UP000009236"/>
    </source>
</evidence>
<keyword evidence="3" id="KW-1185">Reference proteome</keyword>
<dbReference type="AlphaFoldDB" id="F6FV70"/>
<dbReference type="SUPFAM" id="SSF53850">
    <property type="entry name" value="Periplasmic binding protein-like II"/>
    <property type="match status" value="1"/>
</dbReference>
<dbReference type="HOGENOM" id="CLU_031285_12_0_11"/>